<reference evidence="1 2" key="1">
    <citation type="submission" date="2018-06" db="EMBL/GenBank/DDBJ databases">
        <title>Genomic Encyclopedia of Type Strains, Phase IV (KMG-V): Genome sequencing to study the core and pangenomes of soil and plant-associated prokaryotes.</title>
        <authorList>
            <person name="Whitman W."/>
        </authorList>
    </citation>
    <scope>NUCLEOTIDE SEQUENCE [LARGE SCALE GENOMIC DNA]</scope>
    <source>
        <strain evidence="1 2">SRCL-318</strain>
    </source>
</reference>
<dbReference type="SUPFAM" id="SSF51735">
    <property type="entry name" value="NAD(P)-binding Rossmann-fold domains"/>
    <property type="match status" value="1"/>
</dbReference>
<evidence type="ECO:0000313" key="2">
    <source>
        <dbReference type="Proteomes" id="UP000247772"/>
    </source>
</evidence>
<name>A0A2V4TDH8_9BURK</name>
<sequence length="126" mass="13474">MVLDFLPREASAAQVRAAALAVKLGGRVILMGGLRGGAGDLGLNYNWLMHNETTVRGVWMYSRDAIPRMVQMVRAGLIDLGQFELAEFGLDSTNEAVAYAAANAGPRQLTVLRPDGYSGGHAKKLS</sequence>
<dbReference type="Gene3D" id="3.40.50.720">
    <property type="entry name" value="NAD(P)-binding Rossmann-like Domain"/>
    <property type="match status" value="1"/>
</dbReference>
<dbReference type="EMBL" id="QJSQ01000030">
    <property type="protein sequence ID" value="PYE16159.1"/>
    <property type="molecule type" value="Genomic_DNA"/>
</dbReference>
<protein>
    <recommendedName>
        <fullName evidence="3">Zinc-binding dehydrogenase</fullName>
    </recommendedName>
</protein>
<dbReference type="Proteomes" id="UP000247772">
    <property type="component" value="Unassembled WGS sequence"/>
</dbReference>
<dbReference type="AlphaFoldDB" id="A0A2V4TDH8"/>
<accession>A0A2V4TDH8</accession>
<evidence type="ECO:0008006" key="3">
    <source>
        <dbReference type="Google" id="ProtNLM"/>
    </source>
</evidence>
<gene>
    <name evidence="1" type="ORF">C7410_1306</name>
</gene>
<comment type="caution">
    <text evidence="1">The sequence shown here is derived from an EMBL/GenBank/DDBJ whole genome shotgun (WGS) entry which is preliminary data.</text>
</comment>
<dbReference type="Gene3D" id="3.90.180.10">
    <property type="entry name" value="Medium-chain alcohol dehydrogenases, catalytic domain"/>
    <property type="match status" value="1"/>
</dbReference>
<organism evidence="1 2">
    <name type="scientific">Paraburkholderia silvatlantica</name>
    <dbReference type="NCBI Taxonomy" id="321895"/>
    <lineage>
        <taxon>Bacteria</taxon>
        <taxon>Pseudomonadati</taxon>
        <taxon>Pseudomonadota</taxon>
        <taxon>Betaproteobacteria</taxon>
        <taxon>Burkholderiales</taxon>
        <taxon>Burkholderiaceae</taxon>
        <taxon>Paraburkholderia</taxon>
    </lineage>
</organism>
<dbReference type="InterPro" id="IPR036291">
    <property type="entry name" value="NAD(P)-bd_dom_sf"/>
</dbReference>
<dbReference type="RefSeq" id="WP_244923056.1">
    <property type="nucleotide sequence ID" value="NZ_QJSQ01000030.1"/>
</dbReference>
<proteinExistence type="predicted"/>
<evidence type="ECO:0000313" key="1">
    <source>
        <dbReference type="EMBL" id="PYE16159.1"/>
    </source>
</evidence>